<dbReference type="GO" id="GO:0061630">
    <property type="term" value="F:ubiquitin protein ligase activity"/>
    <property type="evidence" value="ECO:0007669"/>
    <property type="project" value="TreeGrafter"/>
</dbReference>
<dbReference type="Pfam" id="PF02182">
    <property type="entry name" value="SAD_SRA"/>
    <property type="match status" value="1"/>
</dbReference>
<dbReference type="SMART" id="SM00466">
    <property type="entry name" value="SRA"/>
    <property type="match status" value="1"/>
</dbReference>
<dbReference type="OrthoDB" id="2270193at2759"/>
<gene>
    <name evidence="5" type="ORF">FKW77_007249</name>
</gene>
<evidence type="ECO:0000313" key="6">
    <source>
        <dbReference type="Proteomes" id="UP000316270"/>
    </source>
</evidence>
<protein>
    <recommendedName>
        <fullName evidence="4">YDG domain-containing protein</fullName>
    </recommendedName>
</protein>
<dbReference type="InterPro" id="IPR036987">
    <property type="entry name" value="SRA-YDG_sf"/>
</dbReference>
<accession>A0A517L5Q3</accession>
<evidence type="ECO:0000259" key="4">
    <source>
        <dbReference type="PROSITE" id="PS51015"/>
    </source>
</evidence>
<dbReference type="InterPro" id="IPR015947">
    <property type="entry name" value="PUA-like_sf"/>
</dbReference>
<keyword evidence="6" id="KW-1185">Reference proteome</keyword>
<evidence type="ECO:0000313" key="5">
    <source>
        <dbReference type="EMBL" id="QDS70963.1"/>
    </source>
</evidence>
<reference evidence="5 6" key="1">
    <citation type="submission" date="2019-07" db="EMBL/GenBank/DDBJ databases">
        <title>Finished genome of Venturia effusa.</title>
        <authorList>
            <person name="Young C.A."/>
            <person name="Cox M.P."/>
            <person name="Ganley A.R.D."/>
            <person name="David W.J."/>
        </authorList>
    </citation>
    <scope>NUCLEOTIDE SEQUENCE [LARGE SCALE GENOMIC DNA]</scope>
    <source>
        <strain evidence="6">albino</strain>
    </source>
</reference>
<dbReference type="PANTHER" id="PTHR14140:SF27">
    <property type="entry name" value="OS04G0289800 PROTEIN"/>
    <property type="match status" value="1"/>
</dbReference>
<evidence type="ECO:0000256" key="2">
    <source>
        <dbReference type="PROSITE-ProRule" id="PRU00358"/>
    </source>
</evidence>
<dbReference type="PANTHER" id="PTHR14140">
    <property type="entry name" value="E3 UBIQUITIN-PROTEIN LIGASE UHRF-RELATED"/>
    <property type="match status" value="1"/>
</dbReference>
<proteinExistence type="predicted"/>
<dbReference type="GO" id="GO:0044027">
    <property type="term" value="P:negative regulation of gene expression via chromosomal CpG island methylation"/>
    <property type="evidence" value="ECO:0007669"/>
    <property type="project" value="TreeGrafter"/>
</dbReference>
<comment type="subcellular location">
    <subcellularLocation>
        <location evidence="2">Nucleus</location>
    </subcellularLocation>
</comment>
<organism evidence="5 6">
    <name type="scientific">Venturia effusa</name>
    <dbReference type="NCBI Taxonomy" id="50376"/>
    <lineage>
        <taxon>Eukaryota</taxon>
        <taxon>Fungi</taxon>
        <taxon>Dikarya</taxon>
        <taxon>Ascomycota</taxon>
        <taxon>Pezizomycotina</taxon>
        <taxon>Dothideomycetes</taxon>
        <taxon>Pleosporomycetidae</taxon>
        <taxon>Venturiales</taxon>
        <taxon>Venturiaceae</taxon>
        <taxon>Venturia</taxon>
    </lineage>
</organism>
<feature type="compositionally biased region" description="Polar residues" evidence="3">
    <location>
        <begin position="119"/>
        <end position="142"/>
    </location>
</feature>
<dbReference type="Gene3D" id="2.30.280.10">
    <property type="entry name" value="SRA-YDG"/>
    <property type="match status" value="1"/>
</dbReference>
<feature type="compositionally biased region" description="Basic and acidic residues" evidence="3">
    <location>
        <begin position="39"/>
        <end position="53"/>
    </location>
</feature>
<evidence type="ECO:0000256" key="1">
    <source>
        <dbReference type="ARBA" id="ARBA00023242"/>
    </source>
</evidence>
<dbReference type="EMBL" id="CP042189">
    <property type="protein sequence ID" value="QDS70963.1"/>
    <property type="molecule type" value="Genomic_DNA"/>
</dbReference>
<evidence type="ECO:0000256" key="3">
    <source>
        <dbReference type="SAM" id="MobiDB-lite"/>
    </source>
</evidence>
<dbReference type="PROSITE" id="PS51015">
    <property type="entry name" value="YDG"/>
    <property type="match status" value="1"/>
</dbReference>
<dbReference type="SUPFAM" id="SSF88697">
    <property type="entry name" value="PUA domain-like"/>
    <property type="match status" value="1"/>
</dbReference>
<keyword evidence="1 2" id="KW-0539">Nucleus</keyword>
<feature type="region of interest" description="Disordered" evidence="3">
    <location>
        <begin position="36"/>
        <end position="219"/>
    </location>
</feature>
<dbReference type="GO" id="GO:0016567">
    <property type="term" value="P:protein ubiquitination"/>
    <property type="evidence" value="ECO:0007669"/>
    <property type="project" value="TreeGrafter"/>
</dbReference>
<dbReference type="Proteomes" id="UP000316270">
    <property type="component" value="Chromosome 5"/>
</dbReference>
<dbReference type="STRING" id="50376.A0A517L5Q3"/>
<name>A0A517L5Q3_9PEZI</name>
<dbReference type="AlphaFoldDB" id="A0A517L5Q3"/>
<feature type="domain" description="YDG" evidence="4">
    <location>
        <begin position="380"/>
        <end position="522"/>
    </location>
</feature>
<dbReference type="InterPro" id="IPR045134">
    <property type="entry name" value="UHRF1/2-like"/>
</dbReference>
<feature type="compositionally biased region" description="Polar residues" evidence="3">
    <location>
        <begin position="206"/>
        <end position="219"/>
    </location>
</feature>
<dbReference type="GO" id="GO:0005634">
    <property type="term" value="C:nucleus"/>
    <property type="evidence" value="ECO:0007669"/>
    <property type="project" value="UniProtKB-SubCell"/>
</dbReference>
<sequence length="558" mass="62330">MDRPRPTLLVYDPNKRLDDAAREQLVEERYARMKAAITARKEREAEAEREQRRKSLAPHWDDPSDDELDVSKDVVSLEVGQAEKQTSSKQEAAPDPLQIEEKAAHEQSSNPSKVPVPANNPQSKSKNTSASRPANNILNLSIDTHKKRSYDDMSNSSSSGKDSRHPSPMTEPVPSVASPVATMSPKDISSGLASLPRISKRRKTSLSEQVSPASNASNGHNFGVAPLPDWYLKAVVMPKGISPALTSAIRRTTTQFDKLKENMKICITTKDSQAQTAALRQVSDLLHTLEFTKIPHAHCLAHKKMLHEGQGLKRIADFQDGPSYNFPWYLRADAQELYTKWRARDWDPDMFRGITNMVKGPMKNKGQAIDPKFKKDWRFFGEGQFVAGQWWPMQLCAVRDGAHGSAQAGIAGIKTTDASPGGATSIVLSEGHKEDIDQGEEIWYCGTEAKIGDNEPTASTKLMLESVASNKPVRVMRSSSLPVTNKYRPVKGFRYDGLYEVLDSQLIDKLKHHHLFHLRRIPGQINLRCEGEAARPTARELEELESEMKKYGRRGSFE</sequence>
<dbReference type="InterPro" id="IPR003105">
    <property type="entry name" value="SRA_YDG"/>
</dbReference>